<comment type="caution">
    <text evidence="4">The sequence shown here is derived from an EMBL/GenBank/DDBJ whole genome shotgun (WGS) entry which is preliminary data.</text>
</comment>
<dbReference type="Proteomes" id="UP000602198">
    <property type="component" value="Unassembled WGS sequence"/>
</dbReference>
<dbReference type="PANTHER" id="PTHR47628">
    <property type="match status" value="1"/>
</dbReference>
<dbReference type="InterPro" id="IPR028081">
    <property type="entry name" value="Leu-bd"/>
</dbReference>
<name>A0ABS1MAA8_9NOCA</name>
<dbReference type="Pfam" id="PF13458">
    <property type="entry name" value="Peripla_BP_6"/>
    <property type="match status" value="1"/>
</dbReference>
<keyword evidence="5" id="KW-1185">Reference proteome</keyword>
<comment type="similarity">
    <text evidence="1">Belongs to the leucine-binding protein family.</text>
</comment>
<evidence type="ECO:0000256" key="1">
    <source>
        <dbReference type="ARBA" id="ARBA00010062"/>
    </source>
</evidence>
<evidence type="ECO:0000259" key="3">
    <source>
        <dbReference type="Pfam" id="PF13458"/>
    </source>
</evidence>
<accession>A0ABS1MAA8</accession>
<organism evidence="4 5">
    <name type="scientific">Nocardia acididurans</name>
    <dbReference type="NCBI Taxonomy" id="2802282"/>
    <lineage>
        <taxon>Bacteria</taxon>
        <taxon>Bacillati</taxon>
        <taxon>Actinomycetota</taxon>
        <taxon>Actinomycetes</taxon>
        <taxon>Mycobacteriales</taxon>
        <taxon>Nocardiaceae</taxon>
        <taxon>Nocardia</taxon>
    </lineage>
</organism>
<gene>
    <name evidence="4" type="ORF">JK358_24495</name>
</gene>
<dbReference type="SUPFAM" id="SSF53822">
    <property type="entry name" value="Periplasmic binding protein-like I"/>
    <property type="match status" value="1"/>
</dbReference>
<dbReference type="PANTHER" id="PTHR47628:SF1">
    <property type="entry name" value="ALIPHATIC AMIDASE EXPRESSION-REGULATING PROTEIN"/>
    <property type="match status" value="1"/>
</dbReference>
<proteinExistence type="inferred from homology"/>
<keyword evidence="2" id="KW-0732">Signal</keyword>
<dbReference type="EMBL" id="JAERRJ010000009">
    <property type="protein sequence ID" value="MBL1077570.1"/>
    <property type="molecule type" value="Genomic_DNA"/>
</dbReference>
<dbReference type="InterPro" id="IPR028082">
    <property type="entry name" value="Peripla_BP_I"/>
</dbReference>
<feature type="domain" description="Leucine-binding protein" evidence="3">
    <location>
        <begin position="15"/>
        <end position="344"/>
    </location>
</feature>
<dbReference type="Gene3D" id="3.40.50.2300">
    <property type="match status" value="2"/>
</dbReference>
<sequence length="353" mass="38442">MRQSGELGDSFDILHIAPTRGHAAMYGPSCEALARLAVGEINSSDGILGREACLTVLDGGGDPILLGREVSALVSTGLVRAVTGNPPSPDRLAVMRAVAGRTPCLFGYGHDGLAPYQPGTFMIAEHPGALTYHVVRWLYREYGLHRWVLVVSDYEWAWRFAAILRRLLAPPHVVFAEYSIPMGSRDFEPVLTDRLLDLADGLLIVMTSADAIRFNRAFAATGRAERQVRVGPAFDEDVLLASGPDANRNVFVASSSLPDRADSRALRDRYGQWYREIPPAVGRFAYGSYLSVHALAALVEAVGSPAVPRIHSALHARSVFEGVPGEFRFWDDQILRPVRIARADGVDLTVLTG</sequence>
<evidence type="ECO:0000313" key="5">
    <source>
        <dbReference type="Proteomes" id="UP000602198"/>
    </source>
</evidence>
<reference evidence="4 5" key="1">
    <citation type="submission" date="2021-01" db="EMBL/GenBank/DDBJ databases">
        <title>WGS of actinomycetes isolated from Thailand.</title>
        <authorList>
            <person name="Thawai C."/>
        </authorList>
    </citation>
    <scope>NUCLEOTIDE SEQUENCE [LARGE SCALE GENOMIC DNA]</scope>
    <source>
        <strain evidence="4 5">LPG 2</strain>
    </source>
</reference>
<protein>
    <submittedName>
        <fullName evidence="4">ABC transporter substrate-binding protein</fullName>
    </submittedName>
</protein>
<evidence type="ECO:0000313" key="4">
    <source>
        <dbReference type="EMBL" id="MBL1077570.1"/>
    </source>
</evidence>
<evidence type="ECO:0000256" key="2">
    <source>
        <dbReference type="ARBA" id="ARBA00022729"/>
    </source>
</evidence>